<dbReference type="AlphaFoldDB" id="A0A5S5BRL5"/>
<keyword evidence="2" id="KW-1185">Reference proteome</keyword>
<comment type="caution">
    <text evidence="1">The sequence shown here is derived from an EMBL/GenBank/DDBJ whole genome shotgun (WGS) entry which is preliminary data.</text>
</comment>
<evidence type="ECO:0000313" key="1">
    <source>
        <dbReference type="EMBL" id="TYP69719.1"/>
    </source>
</evidence>
<protein>
    <submittedName>
        <fullName evidence="1">Uncharacterized protein</fullName>
    </submittedName>
</protein>
<dbReference type="RefSeq" id="WP_187434476.1">
    <property type="nucleotide sequence ID" value="NZ_VNHS01000013.1"/>
</dbReference>
<evidence type="ECO:0000313" key="2">
    <source>
        <dbReference type="Proteomes" id="UP000323257"/>
    </source>
</evidence>
<organism evidence="1 2">
    <name type="scientific">Paenibacillus methanolicus</name>
    <dbReference type="NCBI Taxonomy" id="582686"/>
    <lineage>
        <taxon>Bacteria</taxon>
        <taxon>Bacillati</taxon>
        <taxon>Bacillota</taxon>
        <taxon>Bacilli</taxon>
        <taxon>Bacillales</taxon>
        <taxon>Paenibacillaceae</taxon>
        <taxon>Paenibacillus</taxon>
    </lineage>
</organism>
<dbReference type="Proteomes" id="UP000323257">
    <property type="component" value="Unassembled WGS sequence"/>
</dbReference>
<sequence length="56" mass="6678">MEIGQFEQEVYTVEFADRHYNVVYYREIEAIGTEDARLQILLHHPDANIRAVTRKE</sequence>
<dbReference type="EMBL" id="VNHS01000013">
    <property type="protein sequence ID" value="TYP69719.1"/>
    <property type="molecule type" value="Genomic_DNA"/>
</dbReference>
<accession>A0A5S5BRL5</accession>
<name>A0A5S5BRL5_9BACL</name>
<reference evidence="1 2" key="1">
    <citation type="submission" date="2019-07" db="EMBL/GenBank/DDBJ databases">
        <title>Genomic Encyclopedia of Type Strains, Phase III (KMG-III): the genomes of soil and plant-associated and newly described type strains.</title>
        <authorList>
            <person name="Whitman W."/>
        </authorList>
    </citation>
    <scope>NUCLEOTIDE SEQUENCE [LARGE SCALE GENOMIC DNA]</scope>
    <source>
        <strain evidence="1 2">BL24</strain>
    </source>
</reference>
<gene>
    <name evidence="1" type="ORF">BCM02_11349</name>
</gene>
<proteinExistence type="predicted"/>